<dbReference type="PANTHER" id="PTHR12682:SF11">
    <property type="entry name" value="PROTEIN ARCHEASE"/>
    <property type="match status" value="1"/>
</dbReference>
<gene>
    <name evidence="6" type="ORF">RJ40_00625</name>
</gene>
<keyword evidence="7" id="KW-1185">Reference proteome</keyword>
<keyword evidence="4" id="KW-0106">Calcium</keyword>
<dbReference type="GO" id="GO:0046872">
    <property type="term" value="F:metal ion binding"/>
    <property type="evidence" value="ECO:0007669"/>
    <property type="project" value="UniProtKB-KW"/>
</dbReference>
<evidence type="ECO:0000256" key="1">
    <source>
        <dbReference type="ARBA" id="ARBA00007963"/>
    </source>
</evidence>
<keyword evidence="3" id="KW-0479">Metal-binding</keyword>
<evidence type="ECO:0000313" key="7">
    <source>
        <dbReference type="Proteomes" id="UP001042704"/>
    </source>
</evidence>
<dbReference type="AlphaFoldDB" id="A0A8A3S2X7"/>
<evidence type="ECO:0000259" key="5">
    <source>
        <dbReference type="Pfam" id="PF01951"/>
    </source>
</evidence>
<evidence type="ECO:0000313" key="6">
    <source>
        <dbReference type="EMBL" id="QSZ66111.1"/>
    </source>
</evidence>
<evidence type="ECO:0000256" key="3">
    <source>
        <dbReference type="ARBA" id="ARBA00022723"/>
    </source>
</evidence>
<dbReference type="RefSeq" id="WP_265581413.1">
    <property type="nucleotide sequence ID" value="NZ_CP036172.1"/>
</dbReference>
<dbReference type="InterPro" id="IPR002804">
    <property type="entry name" value="Archease"/>
</dbReference>
<dbReference type="InterPro" id="IPR023572">
    <property type="entry name" value="Archease_dom"/>
</dbReference>
<sequence>MSFIEVPHPADVKVRVRADDCNTLFAEAARAMFSVMYVTAEDRGVERTLAVSSDDLTSLMVDFLSELLYISEVDRVVFSTFEVEIDGTDLKARAFGEPFDPARHLGGMEIKGVSYSGLGIVRDGEQFCSEILFDV</sequence>
<dbReference type="GeneID" id="76422813"/>
<keyword evidence="2" id="KW-0819">tRNA processing</keyword>
<evidence type="ECO:0000256" key="4">
    <source>
        <dbReference type="ARBA" id="ARBA00022837"/>
    </source>
</evidence>
<dbReference type="Gene3D" id="3.55.10.10">
    <property type="entry name" value="Archease domain"/>
    <property type="match status" value="1"/>
</dbReference>
<evidence type="ECO:0000256" key="2">
    <source>
        <dbReference type="ARBA" id="ARBA00022694"/>
    </source>
</evidence>
<organism evidence="6 7">
    <name type="scientific">Methanofollis aquaemaris</name>
    <dbReference type="NCBI Taxonomy" id="126734"/>
    <lineage>
        <taxon>Archaea</taxon>
        <taxon>Methanobacteriati</taxon>
        <taxon>Methanobacteriota</taxon>
        <taxon>Stenosarchaea group</taxon>
        <taxon>Methanomicrobia</taxon>
        <taxon>Methanomicrobiales</taxon>
        <taxon>Methanomicrobiaceae</taxon>
        <taxon>Methanofollis</taxon>
    </lineage>
</organism>
<dbReference type="Pfam" id="PF01951">
    <property type="entry name" value="Archease"/>
    <property type="match status" value="1"/>
</dbReference>
<dbReference type="EMBL" id="CP036172">
    <property type="protein sequence ID" value="QSZ66111.1"/>
    <property type="molecule type" value="Genomic_DNA"/>
</dbReference>
<comment type="similarity">
    <text evidence="1">Belongs to the archease family.</text>
</comment>
<dbReference type="Proteomes" id="UP001042704">
    <property type="component" value="Chromosome"/>
</dbReference>
<accession>A0A8A3S2X7</accession>
<name>A0A8A3S2X7_9EURY</name>
<feature type="domain" description="Archease" evidence="5">
    <location>
        <begin position="5"/>
        <end position="135"/>
    </location>
</feature>
<dbReference type="PANTHER" id="PTHR12682">
    <property type="entry name" value="ARCHEASE"/>
    <property type="match status" value="1"/>
</dbReference>
<dbReference type="InterPro" id="IPR036820">
    <property type="entry name" value="Archease_dom_sf"/>
</dbReference>
<dbReference type="SUPFAM" id="SSF69819">
    <property type="entry name" value="MTH1598-like"/>
    <property type="match status" value="1"/>
</dbReference>
<reference evidence="6" key="1">
    <citation type="journal article" date="2001" name="Int. J. Syst. Evol. Microbiol.">
        <title>Methanofollis aquaemaris sp. nov., a methanogen isolated from an aquaculture fish pond.</title>
        <authorList>
            <person name="Lai M.C."/>
            <person name="Chen S.C."/>
        </authorList>
    </citation>
    <scope>NUCLEOTIDE SEQUENCE</scope>
    <source>
        <strain evidence="6">N2F9704</strain>
    </source>
</reference>
<dbReference type="KEGG" id="maqe:RJ40_00625"/>
<dbReference type="GO" id="GO:0008033">
    <property type="term" value="P:tRNA processing"/>
    <property type="evidence" value="ECO:0007669"/>
    <property type="project" value="UniProtKB-KW"/>
</dbReference>
<protein>
    <submittedName>
        <fullName evidence="6">Archease</fullName>
    </submittedName>
</protein>
<proteinExistence type="inferred from homology"/>
<reference evidence="6" key="2">
    <citation type="submission" date="2019-02" db="EMBL/GenBank/DDBJ databases">
        <authorList>
            <person name="Chen S.-C."/>
            <person name="Chien H.-H."/>
            <person name="Lai M.-C."/>
        </authorList>
    </citation>
    <scope>NUCLEOTIDE SEQUENCE</scope>
    <source>
        <strain evidence="6">N2F9704</strain>
    </source>
</reference>